<dbReference type="PRINTS" id="PR00455">
    <property type="entry name" value="HTHTETR"/>
</dbReference>
<proteinExistence type="predicted"/>
<dbReference type="SUPFAM" id="SSF46689">
    <property type="entry name" value="Homeodomain-like"/>
    <property type="match status" value="1"/>
</dbReference>
<dbReference type="Pfam" id="PF17754">
    <property type="entry name" value="TetR_C_14"/>
    <property type="match status" value="1"/>
</dbReference>
<gene>
    <name evidence="7" type="ORF">Amme_027_016</name>
</gene>
<evidence type="ECO:0000256" key="2">
    <source>
        <dbReference type="ARBA" id="ARBA00023015"/>
    </source>
</evidence>
<dbReference type="InterPro" id="IPR009057">
    <property type="entry name" value="Homeodomain-like_sf"/>
</dbReference>
<dbReference type="Proteomes" id="UP000019760">
    <property type="component" value="Unassembled WGS sequence"/>
</dbReference>
<dbReference type="InterPro" id="IPR041347">
    <property type="entry name" value="MftR_C"/>
</dbReference>
<reference evidence="7 8" key="2">
    <citation type="journal article" date="2014" name="FEMS Microbiol. Lett.">
        <title>Draft genomic DNA sequence of the facultatively methylotrophic bacterium Acidomonas methanolica type strain MB58.</title>
        <authorList>
            <person name="Higashiura N."/>
            <person name="Hadano H."/>
            <person name="Hirakawa H."/>
            <person name="Matsutani M."/>
            <person name="Takabe S."/>
            <person name="Matsushita K."/>
            <person name="Azuma Y."/>
        </authorList>
    </citation>
    <scope>NUCLEOTIDE SEQUENCE [LARGE SCALE GENOMIC DNA]</scope>
    <source>
        <strain evidence="7 8">MB58</strain>
    </source>
</reference>
<evidence type="ECO:0000313" key="8">
    <source>
        <dbReference type="Proteomes" id="UP000019760"/>
    </source>
</evidence>
<dbReference type="InterPro" id="IPR001647">
    <property type="entry name" value="HTH_TetR"/>
</dbReference>
<dbReference type="Pfam" id="PF12804">
    <property type="entry name" value="NTP_transf_3"/>
    <property type="match status" value="1"/>
</dbReference>
<dbReference type="Gene3D" id="1.10.10.60">
    <property type="entry name" value="Homeodomain-like"/>
    <property type="match status" value="1"/>
</dbReference>
<sequence length="441" mass="48300">MTSARSGSLTWPHCAVLLAAGGGARLDRPEHASTVDGATLLRRMVRLLEATAPRRLLAIVGTREMAARLAGAGAEILVHDAWPSGFAASVQRAAQALRGHEGPTLFASVDQCRLEARHLDALLRAGRDRAVGAVRDIASRHDADSFGLPALISAETLALADRLTGDEDFGPIWRTRPERVALVDAPERGFDLATSVRLAAAIPHRRIDGGRRRAEGERDRAPGVRELKQKRVRKAVIDTAMRLFAERGFEAVTVDEIAAIAGISRRSLFRYFPTKGDIVFAWTEIMTDSLRETFALHAAAPHAADESAETVLRRAFVTALSHIRTDTAETVALVRLIEQSPALRQHSLRKYEAWEDSIMTAWHDRLPPGPTQFLTARVLARGAIAAFRSALDEWLRQEGRLPFPDLLDEAFRIQHDIFGLRPLSPPVVGSSPGDESPPRNS</sequence>
<evidence type="ECO:0000256" key="4">
    <source>
        <dbReference type="ARBA" id="ARBA00023163"/>
    </source>
</evidence>
<dbReference type="InterPro" id="IPR023772">
    <property type="entry name" value="DNA-bd_HTH_TetR-type_CS"/>
</dbReference>
<keyword evidence="3 5" id="KW-0238">DNA-binding</keyword>
<feature type="DNA-binding region" description="H-T-H motif" evidence="5">
    <location>
        <begin position="253"/>
        <end position="272"/>
    </location>
</feature>
<dbReference type="InterPro" id="IPR050109">
    <property type="entry name" value="HTH-type_TetR-like_transc_reg"/>
</dbReference>
<evidence type="ECO:0000256" key="3">
    <source>
        <dbReference type="ARBA" id="ARBA00023125"/>
    </source>
</evidence>
<keyword evidence="8" id="KW-1185">Reference proteome</keyword>
<evidence type="ECO:0000256" key="5">
    <source>
        <dbReference type="PROSITE-ProRule" id="PRU00335"/>
    </source>
</evidence>
<keyword evidence="4" id="KW-0804">Transcription</keyword>
<keyword evidence="1" id="KW-0460">Magnesium</keyword>
<keyword evidence="2" id="KW-0805">Transcription regulation</keyword>
<dbReference type="PANTHER" id="PTHR30055:SF238">
    <property type="entry name" value="MYCOFACTOCIN BIOSYNTHESIS TRANSCRIPTIONAL REGULATOR MFTR-RELATED"/>
    <property type="match status" value="1"/>
</dbReference>
<evidence type="ECO:0000313" key="7">
    <source>
        <dbReference type="EMBL" id="GAJ28465.1"/>
    </source>
</evidence>
<dbReference type="Gene3D" id="1.10.357.10">
    <property type="entry name" value="Tetracycline Repressor, domain 2"/>
    <property type="match status" value="1"/>
</dbReference>
<comment type="caution">
    <text evidence="7">The sequence shown here is derived from an EMBL/GenBank/DDBJ whole genome shotgun (WGS) entry which is preliminary data.</text>
</comment>
<evidence type="ECO:0000256" key="1">
    <source>
        <dbReference type="ARBA" id="ARBA00022842"/>
    </source>
</evidence>
<dbReference type="PROSITE" id="PS01081">
    <property type="entry name" value="HTH_TETR_1"/>
    <property type="match status" value="1"/>
</dbReference>
<dbReference type="AlphaFoldDB" id="A0A023D3W5"/>
<feature type="domain" description="HTH tetR-type" evidence="6">
    <location>
        <begin position="230"/>
        <end position="290"/>
    </location>
</feature>
<evidence type="ECO:0000259" key="6">
    <source>
        <dbReference type="PROSITE" id="PS50977"/>
    </source>
</evidence>
<dbReference type="PROSITE" id="PS50977">
    <property type="entry name" value="HTH_TETR_2"/>
    <property type="match status" value="1"/>
</dbReference>
<dbReference type="EMBL" id="BAND01000027">
    <property type="protein sequence ID" value="GAJ28465.1"/>
    <property type="molecule type" value="Genomic_DNA"/>
</dbReference>
<dbReference type="GO" id="GO:0016779">
    <property type="term" value="F:nucleotidyltransferase activity"/>
    <property type="evidence" value="ECO:0007669"/>
    <property type="project" value="UniProtKB-ARBA"/>
</dbReference>
<dbReference type="Pfam" id="PF00440">
    <property type="entry name" value="TetR_N"/>
    <property type="match status" value="1"/>
</dbReference>
<dbReference type="GO" id="GO:0003700">
    <property type="term" value="F:DNA-binding transcription factor activity"/>
    <property type="evidence" value="ECO:0007669"/>
    <property type="project" value="TreeGrafter"/>
</dbReference>
<dbReference type="GO" id="GO:0000976">
    <property type="term" value="F:transcription cis-regulatory region binding"/>
    <property type="evidence" value="ECO:0007669"/>
    <property type="project" value="TreeGrafter"/>
</dbReference>
<accession>A0A023D3W5</accession>
<dbReference type="SUPFAM" id="SSF53448">
    <property type="entry name" value="Nucleotide-diphospho-sugar transferases"/>
    <property type="match status" value="1"/>
</dbReference>
<dbReference type="PANTHER" id="PTHR30055">
    <property type="entry name" value="HTH-TYPE TRANSCRIPTIONAL REGULATOR RUTR"/>
    <property type="match status" value="1"/>
</dbReference>
<dbReference type="InterPro" id="IPR029044">
    <property type="entry name" value="Nucleotide-diphossugar_trans"/>
</dbReference>
<organism evidence="7 8">
    <name type="scientific">Acidomonas methanolica NBRC 104435</name>
    <dbReference type="NCBI Taxonomy" id="1231351"/>
    <lineage>
        <taxon>Bacteria</taxon>
        <taxon>Pseudomonadati</taxon>
        <taxon>Pseudomonadota</taxon>
        <taxon>Alphaproteobacteria</taxon>
        <taxon>Acetobacterales</taxon>
        <taxon>Acetobacteraceae</taxon>
        <taxon>Acidomonas</taxon>
    </lineage>
</organism>
<reference evidence="8" key="1">
    <citation type="journal article" date="2014" name="FEMS Microbiol. Lett.">
        <title>Draft Genomic DNA Sequence of the Facultatively Methylotrophic Bacterium Acidomonas methanolica type strain MB58.</title>
        <authorList>
            <person name="Higashiura N."/>
            <person name="Hadano H."/>
            <person name="Hirakawa H."/>
            <person name="Matsutani M."/>
            <person name="Takabe S."/>
            <person name="Matsushita K."/>
            <person name="Azuma Y."/>
        </authorList>
    </citation>
    <scope>NUCLEOTIDE SEQUENCE [LARGE SCALE GENOMIC DNA]</scope>
    <source>
        <strain evidence="8">MB58</strain>
    </source>
</reference>
<name>A0A023D3W5_ACIMT</name>
<dbReference type="InterPro" id="IPR025877">
    <property type="entry name" value="MobA-like_NTP_Trfase"/>
</dbReference>
<protein>
    <submittedName>
        <fullName evidence="7">Transcriptional regulator</fullName>
    </submittedName>
</protein>
<dbReference type="Gene3D" id="3.90.550.10">
    <property type="entry name" value="Spore Coat Polysaccharide Biosynthesis Protein SpsA, Chain A"/>
    <property type="match status" value="1"/>
</dbReference>